<accession>A0ABQ6HSS1</accession>
<evidence type="ECO:0000256" key="1">
    <source>
        <dbReference type="SAM" id="MobiDB-lite"/>
    </source>
</evidence>
<protein>
    <submittedName>
        <fullName evidence="3">Uncharacterized protein</fullName>
    </submittedName>
</protein>
<feature type="transmembrane region" description="Helical" evidence="2">
    <location>
        <begin position="53"/>
        <end position="72"/>
    </location>
</feature>
<keyword evidence="2" id="KW-0812">Transmembrane</keyword>
<feature type="compositionally biased region" description="Basic and acidic residues" evidence="1">
    <location>
        <begin position="85"/>
        <end position="94"/>
    </location>
</feature>
<keyword evidence="2" id="KW-0472">Membrane</keyword>
<evidence type="ECO:0000313" key="4">
    <source>
        <dbReference type="Proteomes" id="UP001157109"/>
    </source>
</evidence>
<feature type="transmembrane region" description="Helical" evidence="2">
    <location>
        <begin position="21"/>
        <end position="41"/>
    </location>
</feature>
<keyword evidence="2" id="KW-1133">Transmembrane helix</keyword>
<proteinExistence type="predicted"/>
<name>A0ABQ6HSS1_9MICO</name>
<gene>
    <name evidence="3" type="ORF">GCM10025862_33110</name>
</gene>
<evidence type="ECO:0000313" key="3">
    <source>
        <dbReference type="EMBL" id="GMA21290.1"/>
    </source>
</evidence>
<keyword evidence="4" id="KW-1185">Reference proteome</keyword>
<feature type="region of interest" description="Disordered" evidence="1">
    <location>
        <begin position="85"/>
        <end position="105"/>
    </location>
</feature>
<organism evidence="3 4">
    <name type="scientific">Arsenicicoccus piscis</name>
    <dbReference type="NCBI Taxonomy" id="673954"/>
    <lineage>
        <taxon>Bacteria</taxon>
        <taxon>Bacillati</taxon>
        <taxon>Actinomycetota</taxon>
        <taxon>Actinomycetes</taxon>
        <taxon>Micrococcales</taxon>
        <taxon>Intrasporangiaceae</taxon>
        <taxon>Arsenicicoccus</taxon>
    </lineage>
</organism>
<evidence type="ECO:0000256" key="2">
    <source>
        <dbReference type="SAM" id="Phobius"/>
    </source>
</evidence>
<dbReference type="RefSeq" id="WP_241441557.1">
    <property type="nucleotide sequence ID" value="NZ_BSUJ01000001.1"/>
</dbReference>
<comment type="caution">
    <text evidence="3">The sequence shown here is derived from an EMBL/GenBank/DDBJ whole genome shotgun (WGS) entry which is preliminary data.</text>
</comment>
<reference evidence="4" key="1">
    <citation type="journal article" date="2019" name="Int. J. Syst. Evol. Microbiol.">
        <title>The Global Catalogue of Microorganisms (GCM) 10K type strain sequencing project: providing services to taxonomists for standard genome sequencing and annotation.</title>
        <authorList>
            <consortium name="The Broad Institute Genomics Platform"/>
            <consortium name="The Broad Institute Genome Sequencing Center for Infectious Disease"/>
            <person name="Wu L."/>
            <person name="Ma J."/>
        </authorList>
    </citation>
    <scope>NUCLEOTIDE SEQUENCE [LARGE SCALE GENOMIC DNA]</scope>
    <source>
        <strain evidence="4">NBRC 105830</strain>
    </source>
</reference>
<dbReference type="Proteomes" id="UP001157109">
    <property type="component" value="Unassembled WGS sequence"/>
</dbReference>
<dbReference type="EMBL" id="BSUJ01000001">
    <property type="protein sequence ID" value="GMA21290.1"/>
    <property type="molecule type" value="Genomic_DNA"/>
</dbReference>
<sequence length="105" mass="11114">MSSTNTTGTAKHKAGAFDIRNIIGLLLAIYGVILLLMGLFGDQARDRTGGVNANLWAGIVLLVVGGLFMLWARLKPILVPEHVEHDGDDADGHGHQTHGGGRPAH</sequence>